<reference evidence="4" key="1">
    <citation type="journal article" date="2019" name="Int. J. Syst. Evol. Microbiol.">
        <title>The Global Catalogue of Microorganisms (GCM) 10K type strain sequencing project: providing services to taxonomists for standard genome sequencing and annotation.</title>
        <authorList>
            <consortium name="The Broad Institute Genomics Platform"/>
            <consortium name="The Broad Institute Genome Sequencing Center for Infectious Disease"/>
            <person name="Wu L."/>
            <person name="Ma J."/>
        </authorList>
    </citation>
    <scope>NUCLEOTIDE SEQUENCE [LARGE SCALE GENOMIC DNA]</scope>
    <source>
        <strain evidence="4">CGMCC 4.7329</strain>
    </source>
</reference>
<comment type="caution">
    <text evidence="3">The sequence shown here is derived from an EMBL/GenBank/DDBJ whole genome shotgun (WGS) entry which is preliminary data.</text>
</comment>
<proteinExistence type="predicted"/>
<feature type="domain" description="LysM" evidence="2">
    <location>
        <begin position="3"/>
        <end position="50"/>
    </location>
</feature>
<dbReference type="Proteomes" id="UP000658127">
    <property type="component" value="Unassembled WGS sequence"/>
</dbReference>
<gene>
    <name evidence="3" type="ORF">GCM10011610_26590</name>
</gene>
<protein>
    <recommendedName>
        <fullName evidence="2">LysM domain-containing protein</fullName>
    </recommendedName>
</protein>
<dbReference type="InterPro" id="IPR029058">
    <property type="entry name" value="AB_hydrolase_fold"/>
</dbReference>
<dbReference type="InterPro" id="IPR052196">
    <property type="entry name" value="Bact_Kbp"/>
</dbReference>
<dbReference type="InterPro" id="IPR036779">
    <property type="entry name" value="LysM_dom_sf"/>
</dbReference>
<name>A0ABQ2KBQ7_9NOCA</name>
<dbReference type="EMBL" id="BMNE01000003">
    <property type="protein sequence ID" value="GGN78730.1"/>
    <property type="molecule type" value="Genomic_DNA"/>
</dbReference>
<dbReference type="Gene3D" id="3.40.50.1820">
    <property type="entry name" value="alpha/beta hydrolase"/>
    <property type="match status" value="1"/>
</dbReference>
<dbReference type="PROSITE" id="PS51782">
    <property type="entry name" value="LYSM"/>
    <property type="match status" value="2"/>
</dbReference>
<dbReference type="SUPFAM" id="SSF54106">
    <property type="entry name" value="LysM domain"/>
    <property type="match status" value="2"/>
</dbReference>
<dbReference type="PANTHER" id="PTHR34700">
    <property type="entry name" value="POTASSIUM BINDING PROTEIN KBP"/>
    <property type="match status" value="1"/>
</dbReference>
<evidence type="ECO:0000313" key="4">
    <source>
        <dbReference type="Proteomes" id="UP000658127"/>
    </source>
</evidence>
<evidence type="ECO:0000256" key="1">
    <source>
        <dbReference type="ARBA" id="ARBA00022801"/>
    </source>
</evidence>
<dbReference type="Gene3D" id="3.10.350.10">
    <property type="entry name" value="LysM domain"/>
    <property type="match status" value="2"/>
</dbReference>
<dbReference type="RefSeq" id="WP_229739792.1">
    <property type="nucleotide sequence ID" value="NZ_BMNE01000003.1"/>
</dbReference>
<evidence type="ECO:0000259" key="2">
    <source>
        <dbReference type="PROSITE" id="PS51782"/>
    </source>
</evidence>
<organism evidence="3 4">
    <name type="scientific">Nocardia rhizosphaerihabitans</name>
    <dbReference type="NCBI Taxonomy" id="1691570"/>
    <lineage>
        <taxon>Bacteria</taxon>
        <taxon>Bacillati</taxon>
        <taxon>Actinomycetota</taxon>
        <taxon>Actinomycetes</taxon>
        <taxon>Mycobacteriales</taxon>
        <taxon>Nocardiaceae</taxon>
        <taxon>Nocardia</taxon>
    </lineage>
</organism>
<accession>A0ABQ2KBQ7</accession>
<dbReference type="InterPro" id="IPR000675">
    <property type="entry name" value="Cutinase/axe"/>
</dbReference>
<keyword evidence="1" id="KW-0378">Hydrolase</keyword>
<dbReference type="SUPFAM" id="SSF53474">
    <property type="entry name" value="alpha/beta-Hydrolases"/>
    <property type="match status" value="1"/>
</dbReference>
<dbReference type="Pfam" id="PF01476">
    <property type="entry name" value="LysM"/>
    <property type="match status" value="2"/>
</dbReference>
<feature type="domain" description="LysM" evidence="2">
    <location>
        <begin position="55"/>
        <end position="102"/>
    </location>
</feature>
<sequence>MAIRYTVAARDTLSALAGRFYGESSLYPVIAIANRIADPNVIRVGQVLIVPGLTATHTVVAGDTLSGLAERFYGDRARFPLIAAANKLADPNTITVGQTLIIPDLTLAKHTLFCVPGTWEAVAAANANPGGISPSDPIGMLTGITNALDPQWFDIEYVNYPASFGPVPGGGDALLDALGRPSYRASRDMGIAELTRLINAHDGSFGLLGYSQGGAVVSLVGRDIVSGSLQGRRGDCHWVHALASPHRGLGRTFHLGNSLAYQGISGDNITETHPIDWFDYCLPGDIYGNANIAGTYLKQAYDIATEFTLTDPVAMITGIAEHIVDWANSGMLGPIDPARLFATAVDLNNFLRDFPHDKYGIWDIIPGRTALAHSAAHLNYWGPRIAPA</sequence>
<dbReference type="CDD" id="cd00118">
    <property type="entry name" value="LysM"/>
    <property type="match status" value="2"/>
</dbReference>
<dbReference type="SMART" id="SM01110">
    <property type="entry name" value="Cutinase"/>
    <property type="match status" value="1"/>
</dbReference>
<evidence type="ECO:0000313" key="3">
    <source>
        <dbReference type="EMBL" id="GGN78730.1"/>
    </source>
</evidence>
<dbReference type="SMART" id="SM00257">
    <property type="entry name" value="LysM"/>
    <property type="match status" value="2"/>
</dbReference>
<dbReference type="InterPro" id="IPR018392">
    <property type="entry name" value="LysM"/>
</dbReference>
<keyword evidence="4" id="KW-1185">Reference proteome</keyword>
<dbReference type="PANTHER" id="PTHR34700:SF4">
    <property type="entry name" value="PHAGE-LIKE ELEMENT PBSX PROTEIN XKDP"/>
    <property type="match status" value="1"/>
</dbReference>